<feature type="transmembrane region" description="Helical" evidence="1">
    <location>
        <begin position="69"/>
        <end position="87"/>
    </location>
</feature>
<proteinExistence type="predicted"/>
<feature type="transmembrane region" description="Helical" evidence="1">
    <location>
        <begin position="507"/>
        <end position="527"/>
    </location>
</feature>
<evidence type="ECO:0008006" key="4">
    <source>
        <dbReference type="Google" id="ProtNLM"/>
    </source>
</evidence>
<accession>A0A8R1YW95</accession>
<dbReference type="Gene3D" id="1.20.1250.20">
    <property type="entry name" value="MFS general substrate transporter like domains"/>
    <property type="match status" value="1"/>
</dbReference>
<feature type="transmembrane region" description="Helical" evidence="1">
    <location>
        <begin position="215"/>
        <end position="239"/>
    </location>
</feature>
<feature type="transmembrane region" description="Helical" evidence="1">
    <location>
        <begin position="185"/>
        <end position="203"/>
    </location>
</feature>
<sequence>MKWLVETIRARTKTPTPSASSISQKLEIQTPSPVSARAGQFDDANVHRNRFTIENVLDRYGGLLNMRRYLFAYSFILFASHLFINFWKTSLEMVRYDNASYSESRGSPLCCCKPTERLQLLSKGLHEMYLDKKQVDTWYNVAFLVSAIMCSVLERFGRRRMVLISLPLSTISLFFLALIHDETLIVAMIFLNAMSYAVTYLTFTSNIMEMLPRSMRMIGISFIQMGRTHPTMLTSFYALFPSDSLMIMILLIASINIIACGLAFKYCTDSLCHMVVNDRIDEADKRVMEEEKILLKEKNPNIDLNNLDEADSRFLKKTVQMITDDLAFDEDDSYSIGEFLKRMIRNKPFYRIVYGLGAIIFAGVIDGLSQVYLREMDLAGVAIIGHKTVAKVGSVAGLLVIRKWSRLRASKLIMSLIVLNLAARGSMVQYDSNHCTSIVIRHELQSGSGVLTLMLYLLNDINIYTILLNVVEQSPSTLRIPISSFYVIVMAATKEATKSSFRTLRDVYRVTICSTGLCILIGIGIFFHKVLDEDSFSVFMNDLVKERNTGKSAEILQRSDESLKDNARSFKNSPIETKRS</sequence>
<name>A0A8R1YW95_PRIPA</name>
<feature type="transmembrane region" description="Helical" evidence="1">
    <location>
        <begin position="161"/>
        <end position="179"/>
    </location>
</feature>
<evidence type="ECO:0000256" key="1">
    <source>
        <dbReference type="SAM" id="Phobius"/>
    </source>
</evidence>
<dbReference type="SUPFAM" id="SSF103473">
    <property type="entry name" value="MFS general substrate transporter"/>
    <property type="match status" value="1"/>
</dbReference>
<keyword evidence="1" id="KW-0812">Transmembrane</keyword>
<feature type="transmembrane region" description="Helical" evidence="1">
    <location>
        <begin position="137"/>
        <end position="154"/>
    </location>
</feature>
<protein>
    <recommendedName>
        <fullName evidence="4">Membrane transporter</fullName>
    </recommendedName>
</protein>
<feature type="transmembrane region" description="Helical" evidence="1">
    <location>
        <begin position="349"/>
        <end position="372"/>
    </location>
</feature>
<dbReference type="InterPro" id="IPR011701">
    <property type="entry name" value="MFS"/>
</dbReference>
<organism evidence="2 3">
    <name type="scientific">Pristionchus pacificus</name>
    <name type="common">Parasitic nematode worm</name>
    <dbReference type="NCBI Taxonomy" id="54126"/>
    <lineage>
        <taxon>Eukaryota</taxon>
        <taxon>Metazoa</taxon>
        <taxon>Ecdysozoa</taxon>
        <taxon>Nematoda</taxon>
        <taxon>Chromadorea</taxon>
        <taxon>Rhabditida</taxon>
        <taxon>Rhabditina</taxon>
        <taxon>Diplogasteromorpha</taxon>
        <taxon>Diplogasteroidea</taxon>
        <taxon>Neodiplogasteridae</taxon>
        <taxon>Pristionchus</taxon>
    </lineage>
</organism>
<feature type="transmembrane region" description="Helical" evidence="1">
    <location>
        <begin position="378"/>
        <end position="400"/>
    </location>
</feature>
<evidence type="ECO:0000313" key="3">
    <source>
        <dbReference type="Proteomes" id="UP000005239"/>
    </source>
</evidence>
<reference evidence="3" key="1">
    <citation type="journal article" date="2008" name="Nat. Genet.">
        <title>The Pristionchus pacificus genome provides a unique perspective on nematode lifestyle and parasitism.</title>
        <authorList>
            <person name="Dieterich C."/>
            <person name="Clifton S.W."/>
            <person name="Schuster L.N."/>
            <person name="Chinwalla A."/>
            <person name="Delehaunty K."/>
            <person name="Dinkelacker I."/>
            <person name="Fulton L."/>
            <person name="Fulton R."/>
            <person name="Godfrey J."/>
            <person name="Minx P."/>
            <person name="Mitreva M."/>
            <person name="Roeseler W."/>
            <person name="Tian H."/>
            <person name="Witte H."/>
            <person name="Yang S.P."/>
            <person name="Wilson R.K."/>
            <person name="Sommer R.J."/>
        </authorList>
    </citation>
    <scope>NUCLEOTIDE SEQUENCE [LARGE SCALE GENOMIC DNA]</scope>
    <source>
        <strain evidence="3">PS312</strain>
    </source>
</reference>
<feature type="transmembrane region" description="Helical" evidence="1">
    <location>
        <begin position="245"/>
        <end position="264"/>
    </location>
</feature>
<keyword evidence="1" id="KW-1133">Transmembrane helix</keyword>
<dbReference type="GO" id="GO:0022857">
    <property type="term" value="F:transmembrane transporter activity"/>
    <property type="evidence" value="ECO:0007669"/>
    <property type="project" value="InterPro"/>
</dbReference>
<dbReference type="EnsemblMetazoa" id="PPA37961.1">
    <property type="protein sequence ID" value="PPA37961.1"/>
    <property type="gene ID" value="WBGene00276330"/>
</dbReference>
<gene>
    <name evidence="2" type="primary">WBGene00276330</name>
</gene>
<dbReference type="AlphaFoldDB" id="A0A8R1YW95"/>
<reference evidence="2" key="2">
    <citation type="submission" date="2022-06" db="UniProtKB">
        <authorList>
            <consortium name="EnsemblMetazoa"/>
        </authorList>
    </citation>
    <scope>IDENTIFICATION</scope>
    <source>
        <strain evidence="2">PS312</strain>
    </source>
</reference>
<keyword evidence="1" id="KW-0472">Membrane</keyword>
<keyword evidence="3" id="KW-1185">Reference proteome</keyword>
<dbReference type="InterPro" id="IPR036259">
    <property type="entry name" value="MFS_trans_sf"/>
</dbReference>
<evidence type="ECO:0000313" key="2">
    <source>
        <dbReference type="EnsemblMetazoa" id="PPA37961.1"/>
    </source>
</evidence>
<dbReference type="Proteomes" id="UP000005239">
    <property type="component" value="Unassembled WGS sequence"/>
</dbReference>
<dbReference type="Pfam" id="PF07690">
    <property type="entry name" value="MFS_1"/>
    <property type="match status" value="1"/>
</dbReference>